<protein>
    <submittedName>
        <fullName evidence="2">Uncharacterized protein</fullName>
    </submittedName>
</protein>
<dbReference type="EMBL" id="CAKOGL010000016">
    <property type="protein sequence ID" value="CAH2096288.1"/>
    <property type="molecule type" value="Genomic_DNA"/>
</dbReference>
<evidence type="ECO:0000313" key="3">
    <source>
        <dbReference type="Proteomes" id="UP001153954"/>
    </source>
</evidence>
<feature type="region of interest" description="Disordered" evidence="1">
    <location>
        <begin position="212"/>
        <end position="231"/>
    </location>
</feature>
<name>A0AAU9UE25_EUPED</name>
<organism evidence="2 3">
    <name type="scientific">Euphydryas editha</name>
    <name type="common">Edith's checkerspot</name>
    <dbReference type="NCBI Taxonomy" id="104508"/>
    <lineage>
        <taxon>Eukaryota</taxon>
        <taxon>Metazoa</taxon>
        <taxon>Ecdysozoa</taxon>
        <taxon>Arthropoda</taxon>
        <taxon>Hexapoda</taxon>
        <taxon>Insecta</taxon>
        <taxon>Pterygota</taxon>
        <taxon>Neoptera</taxon>
        <taxon>Endopterygota</taxon>
        <taxon>Lepidoptera</taxon>
        <taxon>Glossata</taxon>
        <taxon>Ditrysia</taxon>
        <taxon>Papilionoidea</taxon>
        <taxon>Nymphalidae</taxon>
        <taxon>Nymphalinae</taxon>
        <taxon>Euphydryas</taxon>
    </lineage>
</organism>
<evidence type="ECO:0000313" key="2">
    <source>
        <dbReference type="EMBL" id="CAH2096288.1"/>
    </source>
</evidence>
<reference evidence="2" key="1">
    <citation type="submission" date="2022-03" db="EMBL/GenBank/DDBJ databases">
        <authorList>
            <person name="Tunstrom K."/>
        </authorList>
    </citation>
    <scope>NUCLEOTIDE SEQUENCE</scope>
</reference>
<evidence type="ECO:0000256" key="1">
    <source>
        <dbReference type="SAM" id="MobiDB-lite"/>
    </source>
</evidence>
<proteinExistence type="predicted"/>
<dbReference type="AlphaFoldDB" id="A0AAU9UE25"/>
<comment type="caution">
    <text evidence="2">The sequence shown here is derived from an EMBL/GenBank/DDBJ whole genome shotgun (WGS) entry which is preliminary data.</text>
</comment>
<gene>
    <name evidence="2" type="ORF">EEDITHA_LOCUS11649</name>
</gene>
<dbReference type="Proteomes" id="UP001153954">
    <property type="component" value="Unassembled WGS sequence"/>
</dbReference>
<sequence length="231" mass="26071">MKTHGNLATSSLWQPTELARRMLGERPSPVPPTRELWPPPEPILSISTLQLAYQQNEDLSSALPSQPYVSTTVPIDCDMGPRFCTVGTNTDPPATVLSRIRSFLRRDNNFISSPPSMQLSVMKTETQLEQNSENSTYRSVNGIKKVISGAKYRIAPNSEKLDSPKIIYDTSKPGDRMFATFGANNSRKWFRLPTRTECSRHFRTLQQLCCQRSPNSSHRQPPRPPLQITQV</sequence>
<accession>A0AAU9UE25</accession>
<keyword evidence="3" id="KW-1185">Reference proteome</keyword>